<dbReference type="Gene3D" id="3.30.450.40">
    <property type="match status" value="1"/>
</dbReference>
<evidence type="ECO:0000313" key="4">
    <source>
        <dbReference type="Proteomes" id="UP001372526"/>
    </source>
</evidence>
<organism evidence="3 4">
    <name type="scientific">Bacillus bruguierae</name>
    <dbReference type="NCBI Taxonomy" id="3127667"/>
    <lineage>
        <taxon>Bacteria</taxon>
        <taxon>Bacillati</taxon>
        <taxon>Bacillota</taxon>
        <taxon>Bacilli</taxon>
        <taxon>Bacillales</taxon>
        <taxon>Bacillaceae</taxon>
        <taxon>Bacillus</taxon>
    </lineage>
</organism>
<gene>
    <name evidence="3" type="ORF">WAZ07_20255</name>
</gene>
<dbReference type="InterPro" id="IPR029016">
    <property type="entry name" value="GAF-like_dom_sf"/>
</dbReference>
<dbReference type="RefSeq" id="WP_336473875.1">
    <property type="nucleotide sequence ID" value="NZ_JBAWSX010000015.1"/>
</dbReference>
<dbReference type="Pfam" id="PF13556">
    <property type="entry name" value="HTH_30"/>
    <property type="match status" value="1"/>
</dbReference>
<evidence type="ECO:0000313" key="3">
    <source>
        <dbReference type="EMBL" id="MEI4803547.1"/>
    </source>
</evidence>
<comment type="caution">
    <text evidence="3">The sequence shown here is derived from an EMBL/GenBank/DDBJ whole genome shotgun (WGS) entry which is preliminary data.</text>
</comment>
<dbReference type="InterPro" id="IPR003018">
    <property type="entry name" value="GAF"/>
</dbReference>
<accession>A0ABU8FLH9</accession>
<protein>
    <submittedName>
        <fullName evidence="3">Helix-turn-helix domain-containing protein</fullName>
    </submittedName>
</protein>
<keyword evidence="4" id="KW-1185">Reference proteome</keyword>
<dbReference type="InterPro" id="IPR025736">
    <property type="entry name" value="PucR_C-HTH_dom"/>
</dbReference>
<dbReference type="InterPro" id="IPR051448">
    <property type="entry name" value="CdaR-like_regulators"/>
</dbReference>
<reference evidence="3 4" key="1">
    <citation type="submission" date="2024-01" db="EMBL/GenBank/DDBJ databases">
        <title>Seven novel Bacillus-like species.</title>
        <authorList>
            <person name="Liu G."/>
        </authorList>
    </citation>
    <scope>NUCLEOTIDE SEQUENCE [LARGE SCALE GENOMIC DNA]</scope>
    <source>
        <strain evidence="3 4">FJAT-51639</strain>
    </source>
</reference>
<dbReference type="Pfam" id="PF13185">
    <property type="entry name" value="GAF_2"/>
    <property type="match status" value="1"/>
</dbReference>
<evidence type="ECO:0000259" key="2">
    <source>
        <dbReference type="SMART" id="SM00065"/>
    </source>
</evidence>
<dbReference type="InterPro" id="IPR009057">
    <property type="entry name" value="Homeodomain-like_sf"/>
</dbReference>
<name>A0ABU8FLH9_9BACI</name>
<sequence length="737" mass="84672">MSDNKREKLMKKVEYHLRTTSRQLIKIDTEEEALQYLTDSFCSELYCDFVAVILNEGGEFLPKAWSGNLSSLASAFPLHSDECSPKFLYQSITDQTADSPEVCILAETLKHAGVKTWFTVPLKDDIQHFGFCIVAFLSYVPLLDMEISFEEFGKDIAVAMAVARQKEAQLKKIEGFGWISKNLSLDVPLEQHIAELTSKAGIGTDANFSCIYLYNEEENCFVFQPPSYGEMERPQKIMVEDKYVLKEHFPFFETIGGSQLTVPLVIDMKPIGVLHIENKREGVFTKEDLKALEMLANHLATILDNARLYNGEKEHKQRLHFLLDYQQALLKETVEDNNFEGITTMLGNLFQDSVIIFDRFMQPISFNTEKTENGSQLIEQLAELAREERGKQRVTDAFNVSDPKHVGYCFSFWMINGGGNLLGYLAVRRPSWEMDEFDQLMVDLARNICSIQFIKQKLVLDTKEQMKDSFISKLLIEKIENRDSILQYANLYQWDLFKKHRIAVLSISLEEKELKNGNLLEQQAKKSLIWDLIKSRLPELGTGILSAAHNEEQLLIVPIEKERNDSNKFWESLYHSIRKWIGSSPIACRVLIGIGGITHKLEDYYISYQQAIQALNILDSRFRKNGFARFEDLGSYVILHHLNHSPAVDLFIHKQIGPLLKYSEGKNIDLYHTLHVFLQNNGNVKSAAEELYIHRSSLLYRLEKIESLISVDLNHAEVRFNLMMALKLYDMYGDAMG</sequence>
<dbReference type="SUPFAM" id="SSF46689">
    <property type="entry name" value="Homeodomain-like"/>
    <property type="match status" value="1"/>
</dbReference>
<dbReference type="EMBL" id="JBAWSX010000015">
    <property type="protein sequence ID" value="MEI4803547.1"/>
    <property type="molecule type" value="Genomic_DNA"/>
</dbReference>
<dbReference type="PANTHER" id="PTHR33744">
    <property type="entry name" value="CARBOHYDRATE DIACID REGULATOR"/>
    <property type="match status" value="1"/>
</dbReference>
<dbReference type="Gene3D" id="1.10.10.2840">
    <property type="entry name" value="PucR C-terminal helix-turn-helix domain"/>
    <property type="match status" value="1"/>
</dbReference>
<dbReference type="Proteomes" id="UP001372526">
    <property type="component" value="Unassembled WGS sequence"/>
</dbReference>
<feature type="domain" description="GAF" evidence="2">
    <location>
        <begin position="184"/>
        <end position="313"/>
    </location>
</feature>
<evidence type="ECO:0000256" key="1">
    <source>
        <dbReference type="ARBA" id="ARBA00006754"/>
    </source>
</evidence>
<dbReference type="Pfam" id="PF17853">
    <property type="entry name" value="GGDEF_2"/>
    <property type="match status" value="1"/>
</dbReference>
<proteinExistence type="inferred from homology"/>
<dbReference type="PANTHER" id="PTHR33744:SF1">
    <property type="entry name" value="DNA-BINDING TRANSCRIPTIONAL ACTIVATOR ADER"/>
    <property type="match status" value="1"/>
</dbReference>
<dbReference type="SMART" id="SM00065">
    <property type="entry name" value="GAF"/>
    <property type="match status" value="1"/>
</dbReference>
<dbReference type="SUPFAM" id="SSF55781">
    <property type="entry name" value="GAF domain-like"/>
    <property type="match status" value="1"/>
</dbReference>
<dbReference type="InterPro" id="IPR042070">
    <property type="entry name" value="PucR_C-HTH_sf"/>
</dbReference>
<comment type="similarity">
    <text evidence="1">Belongs to the CdaR family.</text>
</comment>
<dbReference type="InterPro" id="IPR041522">
    <property type="entry name" value="CdaR_GGDEF"/>
</dbReference>